<organism evidence="2 3">
    <name type="scientific">Candidatus Yanofskybacteria bacterium RIFCSPHIGHO2_01_FULL_41_26</name>
    <dbReference type="NCBI Taxonomy" id="1802661"/>
    <lineage>
        <taxon>Bacteria</taxon>
        <taxon>Candidatus Yanofskyibacteriota</taxon>
    </lineage>
</organism>
<proteinExistence type="predicted"/>
<dbReference type="Proteomes" id="UP000176893">
    <property type="component" value="Unassembled WGS sequence"/>
</dbReference>
<sequence length="127" mass="14028">MNISIYLARVFGIYLVVACVAKFLNKKHLSKILDDFSKSTGLVVFSGFMHLFLGLLIVVAHNVWTSDFRGLVTLMGWMGVMKGGLRILVSTKIGHFGKEFAGGKKLVLWGLVWLAAGIYLLYSGFVV</sequence>
<protein>
    <submittedName>
        <fullName evidence="2">Uncharacterized protein</fullName>
    </submittedName>
</protein>
<evidence type="ECO:0000256" key="1">
    <source>
        <dbReference type="SAM" id="Phobius"/>
    </source>
</evidence>
<name>A0A1F8EBN2_9BACT</name>
<dbReference type="STRING" id="1802661.A2649_03230"/>
<reference evidence="2 3" key="1">
    <citation type="journal article" date="2016" name="Nat. Commun.">
        <title>Thousands of microbial genomes shed light on interconnected biogeochemical processes in an aquifer system.</title>
        <authorList>
            <person name="Anantharaman K."/>
            <person name="Brown C.T."/>
            <person name="Hug L.A."/>
            <person name="Sharon I."/>
            <person name="Castelle C.J."/>
            <person name="Probst A.J."/>
            <person name="Thomas B.C."/>
            <person name="Singh A."/>
            <person name="Wilkins M.J."/>
            <person name="Karaoz U."/>
            <person name="Brodie E.L."/>
            <person name="Williams K.H."/>
            <person name="Hubbard S.S."/>
            <person name="Banfield J.F."/>
        </authorList>
    </citation>
    <scope>NUCLEOTIDE SEQUENCE [LARGE SCALE GENOMIC DNA]</scope>
</reference>
<feature type="transmembrane region" description="Helical" evidence="1">
    <location>
        <begin position="68"/>
        <end position="85"/>
    </location>
</feature>
<keyword evidence="1" id="KW-0812">Transmembrane</keyword>
<feature type="transmembrane region" description="Helical" evidence="1">
    <location>
        <begin position="106"/>
        <end position="125"/>
    </location>
</feature>
<keyword evidence="1" id="KW-0472">Membrane</keyword>
<gene>
    <name evidence="2" type="ORF">A2649_03230</name>
</gene>
<feature type="transmembrane region" description="Helical" evidence="1">
    <location>
        <begin position="36"/>
        <end position="62"/>
    </location>
</feature>
<dbReference type="AlphaFoldDB" id="A0A1F8EBN2"/>
<feature type="transmembrane region" description="Helical" evidence="1">
    <location>
        <begin position="6"/>
        <end position="24"/>
    </location>
</feature>
<dbReference type="EMBL" id="MGJB01000017">
    <property type="protein sequence ID" value="OGM98276.1"/>
    <property type="molecule type" value="Genomic_DNA"/>
</dbReference>
<evidence type="ECO:0000313" key="3">
    <source>
        <dbReference type="Proteomes" id="UP000176893"/>
    </source>
</evidence>
<evidence type="ECO:0000313" key="2">
    <source>
        <dbReference type="EMBL" id="OGM98276.1"/>
    </source>
</evidence>
<comment type="caution">
    <text evidence="2">The sequence shown here is derived from an EMBL/GenBank/DDBJ whole genome shotgun (WGS) entry which is preliminary data.</text>
</comment>
<keyword evidence="1" id="KW-1133">Transmembrane helix</keyword>
<accession>A0A1F8EBN2</accession>